<evidence type="ECO:0000313" key="7">
    <source>
        <dbReference type="Proteomes" id="UP000011603"/>
    </source>
</evidence>
<dbReference type="GeneID" id="40155358"/>
<keyword evidence="1" id="KW-0472">Membrane</keyword>
<reference evidence="3 8" key="4">
    <citation type="submission" date="2014-04" db="EMBL/GenBank/DDBJ databases">
        <title>Transcriptional profiles of Haloferax mediterranei on the basis of nitrogen availability.</title>
        <authorList>
            <person name="Bautista V."/>
        </authorList>
    </citation>
    <scope>NUCLEOTIDE SEQUENCE [LARGE SCALE GENOMIC DNA]</scope>
    <source>
        <strain evidence="3">ATCC 33500</strain>
        <strain evidence="8">ATCC 33500 / DSM 1411 / JCM 8866 / NBRC 14739 / NCIMB 2177 / R-4</strain>
    </source>
</reference>
<evidence type="ECO:0000313" key="5">
    <source>
        <dbReference type="EMBL" id="QCQ74299.1"/>
    </source>
</evidence>
<feature type="transmembrane region" description="Helical" evidence="1">
    <location>
        <begin position="115"/>
        <end position="140"/>
    </location>
</feature>
<gene>
    <name evidence="2" type="primary">nosY</name>
    <name evidence="2" type="ordered locus">HFX_3020</name>
    <name evidence="3" type="ORF">BM92_09365</name>
    <name evidence="4" type="ORF">C439_10445</name>
    <name evidence="5" type="ORF">E6P09_03035</name>
</gene>
<protein>
    <submittedName>
        <fullName evidence="3">ABC transporter permease</fullName>
    </submittedName>
    <submittedName>
        <fullName evidence="2">ABC-type copper transport system, permease protein</fullName>
    </submittedName>
</protein>
<keyword evidence="1" id="KW-1133">Transmembrane helix</keyword>
<dbReference type="EMBL" id="AOLO01000007">
    <property type="protein sequence ID" value="EMA02996.1"/>
    <property type="molecule type" value="Genomic_DNA"/>
</dbReference>
<sequence>MTVESVARKDFRDALRSRWLIGLTLFFALLIGGSTVLFYGVLLKGAGANSEALFGLTTAPGGIFSFSFAGMLGFVLALIALVTAHGSLIDERESGTIKLLLSLPNSRRDVVFGKLVGRTLVVLVSMLVGFIIAMFAMLFTGGQVMFASYAGQVALSGLLATSFVSIGIWLSATSTTPRQALFGTFGLYFIFAVLWSTVATGIPQVINWAIKKVGLTALSAPQIVEMRLFIKYLNPLRAYETLVAQLYGPAVPARLFKAGLGERLTIQPVFQESLPFYFSGWFILAILLAWIVVPPILGYLSFRKADL</sequence>
<evidence type="ECO:0000313" key="4">
    <source>
        <dbReference type="EMBL" id="EMA02996.1"/>
    </source>
</evidence>
<evidence type="ECO:0000313" key="2">
    <source>
        <dbReference type="EMBL" id="AFK20684.1"/>
    </source>
</evidence>
<dbReference type="GO" id="GO:0140359">
    <property type="term" value="F:ABC-type transporter activity"/>
    <property type="evidence" value="ECO:0007669"/>
    <property type="project" value="InterPro"/>
</dbReference>
<evidence type="ECO:0000256" key="1">
    <source>
        <dbReference type="SAM" id="Phobius"/>
    </source>
</evidence>
<dbReference type="EMBL" id="CP007551">
    <property type="protein sequence ID" value="AHZ22834.1"/>
    <property type="molecule type" value="Genomic_DNA"/>
</dbReference>
<keyword evidence="7" id="KW-1185">Reference proteome</keyword>
<name>I3R8X4_HALMT</name>
<dbReference type="eggNOG" id="arCOG02438">
    <property type="taxonomic scope" value="Archaea"/>
</dbReference>
<organism evidence="2 6">
    <name type="scientific">Haloferax mediterranei (strain ATCC 33500 / DSM 1411 / JCM 8866 / NBRC 14739 / NCIMB 2177 / R-4)</name>
    <name type="common">Halobacterium mediterranei</name>
    <dbReference type="NCBI Taxonomy" id="523841"/>
    <lineage>
        <taxon>Archaea</taxon>
        <taxon>Methanobacteriati</taxon>
        <taxon>Methanobacteriota</taxon>
        <taxon>Stenosarchaea group</taxon>
        <taxon>Halobacteria</taxon>
        <taxon>Halobacteriales</taxon>
        <taxon>Haloferacaceae</taxon>
        <taxon>Haloferax</taxon>
    </lineage>
</organism>
<dbReference type="EMBL" id="CP001868">
    <property type="protein sequence ID" value="AFK20684.1"/>
    <property type="molecule type" value="Genomic_DNA"/>
</dbReference>
<dbReference type="RefSeq" id="WP_004058866.1">
    <property type="nucleotide sequence ID" value="NC_017941.2"/>
</dbReference>
<dbReference type="Proteomes" id="UP000299011">
    <property type="component" value="Chromosome"/>
</dbReference>
<reference evidence="4 7" key="3">
    <citation type="journal article" date="2014" name="PLoS Genet.">
        <title>Phylogenetically driven sequencing of extremely halophilic archaea reveals strategies for static and dynamic osmo-response.</title>
        <authorList>
            <person name="Becker E.A."/>
            <person name="Seitzer P.M."/>
            <person name="Tritt A."/>
            <person name="Larsen D."/>
            <person name="Krusor M."/>
            <person name="Yao A.I."/>
            <person name="Wu D."/>
            <person name="Madern D."/>
            <person name="Eisen J.A."/>
            <person name="Darling A.E."/>
            <person name="Facciotti M.T."/>
        </authorList>
    </citation>
    <scope>NUCLEOTIDE SEQUENCE [LARGE SCALE GENOMIC DNA]</scope>
    <source>
        <strain evidence="4">ATCC 33500</strain>
        <strain evidence="7">ATCC 33500 / DSM 1411 / JCM 8866 / NBRC 14739 / NCIMB 2177 / R-4</strain>
    </source>
</reference>
<dbReference type="Proteomes" id="UP000011603">
    <property type="component" value="Unassembled WGS sequence"/>
</dbReference>
<dbReference type="PANTHER" id="PTHR43471:SF1">
    <property type="entry name" value="ABC TRANSPORTER PERMEASE PROTEIN NOSY-RELATED"/>
    <property type="match status" value="1"/>
</dbReference>
<dbReference type="GO" id="GO:0005886">
    <property type="term" value="C:plasma membrane"/>
    <property type="evidence" value="ECO:0007669"/>
    <property type="project" value="UniProtKB-SubCell"/>
</dbReference>
<keyword evidence="1" id="KW-0812">Transmembrane</keyword>
<feature type="transmembrane region" description="Helical" evidence="1">
    <location>
        <begin position="62"/>
        <end position="84"/>
    </location>
</feature>
<reference evidence="5 9" key="6">
    <citation type="submission" date="2019-04" db="EMBL/GenBank/DDBJ databases">
        <title>Methylomes of two halophilic Archaea, Haloarcula marismortui and Haloferax mediterranei.</title>
        <authorList>
            <person name="DasSarma S."/>
            <person name="DasSarma P."/>
            <person name="DasSarma S."/>
            <person name="Fomenkov A."/>
            <person name="Vincze T."/>
            <person name="Anton B.P."/>
            <person name="Roberts R.J."/>
        </authorList>
    </citation>
    <scope>NUCLEOTIDE SEQUENCE [LARGE SCALE GENOMIC DNA]</scope>
    <source>
        <strain evidence="5">ATCC 33500</strain>
        <strain evidence="9">ATCC 33500 / DSM 1411 / JCM 8866 / NBRC 14739 / NCIMB 2177 / R-4</strain>
    </source>
</reference>
<dbReference type="Proteomes" id="UP000027075">
    <property type="component" value="Chromosome"/>
</dbReference>
<evidence type="ECO:0000313" key="6">
    <source>
        <dbReference type="Proteomes" id="UP000006469"/>
    </source>
</evidence>
<dbReference type="PANTHER" id="PTHR43471">
    <property type="entry name" value="ABC TRANSPORTER PERMEASE"/>
    <property type="match status" value="1"/>
</dbReference>
<evidence type="ECO:0000313" key="3">
    <source>
        <dbReference type="EMBL" id="AHZ22834.1"/>
    </source>
</evidence>
<dbReference type="KEGG" id="hme:HFX_3020"/>
<dbReference type="PaxDb" id="523841-HFX_3020"/>
<dbReference type="STRING" id="523841.HFX_3020"/>
<dbReference type="EMBL" id="CP039139">
    <property type="protein sequence ID" value="QCQ74299.1"/>
    <property type="molecule type" value="Genomic_DNA"/>
</dbReference>
<feature type="transmembrane region" description="Helical" evidence="1">
    <location>
        <begin position="20"/>
        <end position="42"/>
    </location>
</feature>
<reference evidence="2" key="1">
    <citation type="journal article" date="2012" name="Appl. Environ. Microbiol.">
        <title>Identification of the haloarchaeal phasin (PhaP) that functions in polyhydroxyalkanoate accumulation and granule formation in Haloferax mediterranei.</title>
        <authorList>
            <person name="Cai S."/>
            <person name="Cai L."/>
            <person name="Liu H."/>
            <person name="Liu X."/>
            <person name="Han J."/>
            <person name="Zhou J."/>
            <person name="Xiang H."/>
        </authorList>
    </citation>
    <scope>NUCLEOTIDE SEQUENCE</scope>
    <source>
        <strain evidence="2">CGMCC 1.2087</strain>
    </source>
</reference>
<reference evidence="2 6" key="2">
    <citation type="journal article" date="2012" name="J. Bacteriol.">
        <title>Complete genome sequence of the metabolically versatile halophilic archaeon Haloferax mediterranei, a poly(3-hydroxybutyrate-co-3-hydroxyvalerate) producer.</title>
        <authorList>
            <person name="Han J."/>
            <person name="Zhang F."/>
            <person name="Hou J."/>
            <person name="Liu X."/>
            <person name="Li M."/>
            <person name="Liu H."/>
            <person name="Cai L."/>
            <person name="Zhang B."/>
            <person name="Chen Y."/>
            <person name="Zhou J."/>
            <person name="Hu S."/>
            <person name="Xiang H."/>
        </authorList>
    </citation>
    <scope>NUCLEOTIDE SEQUENCE [LARGE SCALE GENOMIC DNA]</scope>
    <source>
        <strain evidence="6">ATCC 33500 / DSM 1411 / JCM 8866 / NBRC 14739 / NCIMB 2177 / R-4</strain>
        <strain evidence="2">CGMCC 1.2087</strain>
    </source>
</reference>
<dbReference type="Proteomes" id="UP000006469">
    <property type="component" value="Chromosome"/>
</dbReference>
<dbReference type="PATRIC" id="fig|523841.21.peg.2120"/>
<evidence type="ECO:0000313" key="8">
    <source>
        <dbReference type="Proteomes" id="UP000027075"/>
    </source>
</evidence>
<feature type="transmembrane region" description="Helical" evidence="1">
    <location>
        <begin position="146"/>
        <end position="170"/>
    </location>
</feature>
<evidence type="ECO:0000313" key="9">
    <source>
        <dbReference type="Proteomes" id="UP000299011"/>
    </source>
</evidence>
<accession>I3R8X4</accession>
<feature type="transmembrane region" description="Helical" evidence="1">
    <location>
        <begin position="182"/>
        <end position="206"/>
    </location>
</feature>
<dbReference type="AlphaFoldDB" id="I3R8X4"/>
<reference evidence="2" key="5">
    <citation type="submission" date="2014-05" db="EMBL/GenBank/DDBJ databases">
        <authorList>
            <person name="Wang L."/>
            <person name="Yang H."/>
            <person name="Xiang H."/>
        </authorList>
    </citation>
    <scope>NUCLEOTIDE SEQUENCE</scope>
    <source>
        <strain evidence="2">CGMCC 1.2087</strain>
    </source>
</reference>
<dbReference type="OrthoDB" id="86287at2157"/>
<dbReference type="HOGENOM" id="CLU_071765_0_0_2"/>
<dbReference type="Pfam" id="PF12679">
    <property type="entry name" value="ABC2_membrane_2"/>
    <property type="match status" value="1"/>
</dbReference>
<proteinExistence type="predicted"/>
<feature type="transmembrane region" description="Helical" evidence="1">
    <location>
        <begin position="278"/>
        <end position="302"/>
    </location>
</feature>